<dbReference type="InParanoid" id="A0A0C2SWJ9"/>
<reference evidence="2 3" key="1">
    <citation type="submission" date="2014-04" db="EMBL/GenBank/DDBJ databases">
        <title>Evolutionary Origins and Diversification of the Mycorrhizal Mutualists.</title>
        <authorList>
            <consortium name="DOE Joint Genome Institute"/>
            <consortium name="Mycorrhizal Genomics Consortium"/>
            <person name="Kohler A."/>
            <person name="Kuo A."/>
            <person name="Nagy L.G."/>
            <person name="Floudas D."/>
            <person name="Copeland A."/>
            <person name="Barry K.W."/>
            <person name="Cichocki N."/>
            <person name="Veneault-Fourrey C."/>
            <person name="LaButti K."/>
            <person name="Lindquist E.A."/>
            <person name="Lipzen A."/>
            <person name="Lundell T."/>
            <person name="Morin E."/>
            <person name="Murat C."/>
            <person name="Riley R."/>
            <person name="Ohm R."/>
            <person name="Sun H."/>
            <person name="Tunlid A."/>
            <person name="Henrissat B."/>
            <person name="Grigoriev I.V."/>
            <person name="Hibbett D.S."/>
            <person name="Martin F."/>
        </authorList>
    </citation>
    <scope>NUCLEOTIDE SEQUENCE [LARGE SCALE GENOMIC DNA]</scope>
    <source>
        <strain evidence="2 3">Koide BX008</strain>
    </source>
</reference>
<feature type="region of interest" description="Disordered" evidence="1">
    <location>
        <begin position="59"/>
        <end position="89"/>
    </location>
</feature>
<name>A0A0C2SWJ9_AMAMK</name>
<protein>
    <submittedName>
        <fullName evidence="2">Uncharacterized protein</fullName>
    </submittedName>
</protein>
<proteinExistence type="predicted"/>
<evidence type="ECO:0000256" key="1">
    <source>
        <dbReference type="SAM" id="MobiDB-lite"/>
    </source>
</evidence>
<sequence length="104" mass="11929">MNAYIECLSRPSPSTFNLDSHKSRSIKHLRRLTLKSFNTTLRRSFRFLPIVVHRKKDLRHKSKYRCPNSSRSGRGQDEGHVAAAHVLPEPKREEPALLLVQGGI</sequence>
<evidence type="ECO:0000313" key="2">
    <source>
        <dbReference type="EMBL" id="KIL58484.1"/>
    </source>
</evidence>
<keyword evidence="3" id="KW-1185">Reference proteome</keyword>
<dbReference type="HOGENOM" id="CLU_2249394_0_0_1"/>
<organism evidence="2 3">
    <name type="scientific">Amanita muscaria (strain Koide BX008)</name>
    <dbReference type="NCBI Taxonomy" id="946122"/>
    <lineage>
        <taxon>Eukaryota</taxon>
        <taxon>Fungi</taxon>
        <taxon>Dikarya</taxon>
        <taxon>Basidiomycota</taxon>
        <taxon>Agaricomycotina</taxon>
        <taxon>Agaricomycetes</taxon>
        <taxon>Agaricomycetidae</taxon>
        <taxon>Agaricales</taxon>
        <taxon>Pluteineae</taxon>
        <taxon>Amanitaceae</taxon>
        <taxon>Amanita</taxon>
    </lineage>
</organism>
<accession>A0A0C2SWJ9</accession>
<dbReference type="EMBL" id="KN818337">
    <property type="protein sequence ID" value="KIL58484.1"/>
    <property type="molecule type" value="Genomic_DNA"/>
</dbReference>
<gene>
    <name evidence="2" type="ORF">M378DRAFT_170571</name>
</gene>
<dbReference type="Proteomes" id="UP000054549">
    <property type="component" value="Unassembled WGS sequence"/>
</dbReference>
<dbReference type="AlphaFoldDB" id="A0A0C2SWJ9"/>
<evidence type="ECO:0000313" key="3">
    <source>
        <dbReference type="Proteomes" id="UP000054549"/>
    </source>
</evidence>